<keyword evidence="2" id="KW-1185">Reference proteome</keyword>
<organism evidence="1 2">
    <name type="scientific">Budvicia aquatica</name>
    <dbReference type="NCBI Taxonomy" id="82979"/>
    <lineage>
        <taxon>Bacteria</taxon>
        <taxon>Pseudomonadati</taxon>
        <taxon>Pseudomonadota</taxon>
        <taxon>Gammaproteobacteria</taxon>
        <taxon>Enterobacterales</taxon>
        <taxon>Budviciaceae</taxon>
        <taxon>Budvicia</taxon>
    </lineage>
</organism>
<dbReference type="AlphaFoldDB" id="A0A2C6DAL6"/>
<protein>
    <submittedName>
        <fullName evidence="1">Vi polysaccharide biosynthesis protein TviD</fullName>
    </submittedName>
</protein>
<reference evidence="2" key="1">
    <citation type="submission" date="2017-09" db="EMBL/GenBank/DDBJ databases">
        <title>FDA dAtabase for Regulatory Grade micrObial Sequences (FDA-ARGOS): Supporting development and validation of Infectious Disease Dx tests.</title>
        <authorList>
            <person name="Minogue T."/>
            <person name="Wolcott M."/>
            <person name="Wasieloski L."/>
            <person name="Aguilar W."/>
            <person name="Moore D."/>
            <person name="Tallon L."/>
            <person name="Sadzewicz L."/>
            <person name="Ott S."/>
            <person name="Zhao X."/>
            <person name="Nagaraj S."/>
            <person name="Vavikolanu K."/>
            <person name="Aluvathingal J."/>
            <person name="Nadendla S."/>
            <person name="Sichtig H."/>
        </authorList>
    </citation>
    <scope>NUCLEOTIDE SEQUENCE [LARGE SCALE GENOMIC DNA]</scope>
    <source>
        <strain evidence="2">FDAARGOS_387</strain>
    </source>
</reference>
<dbReference type="Proteomes" id="UP000224974">
    <property type="component" value="Unassembled WGS sequence"/>
</dbReference>
<dbReference type="RefSeq" id="WP_029095889.1">
    <property type="nucleotide sequence ID" value="NZ_PDDX01000001.1"/>
</dbReference>
<name>A0A2C6DAL6_9GAMM</name>
<dbReference type="STRING" id="1111728.GCA_000427805_04028"/>
<dbReference type="InterPro" id="IPR011990">
    <property type="entry name" value="TPR-like_helical_dom_sf"/>
</dbReference>
<dbReference type="SUPFAM" id="SSF48452">
    <property type="entry name" value="TPR-like"/>
    <property type="match status" value="1"/>
</dbReference>
<sequence>MKPSERLPLTLTPVGSCRIVNPIKRAQPYFHFQANFKRVYGFTHTSSEALQQIRFMLGMTDIPERVRPFIFRPAIRDTLSEQHTPSDVYIVEISSQKKIMAYGCCLQINYLTRYFSDFFSQPERARIYWSLATPEQAQKRDAYLNEDPCFAGLSVDDKALLKSLHVEQMDEHAIDADMQEIVRILGRDNVIFMTHIDALTQTGNVIPSRSRLIHHVENIASRMGIPCINPTHLMATSTMGQKRALEKNGDDLTHYTDFFGDTIVAALFKTVIHGRINPVDDTLQAKQDQMSLLVSDIHQWLANDDIVAASQAVFCALREQPHDPTWVQLRAVIFNRLGHYEQAYQDIVDVETHIGMTDSTLRCRLKALSGLKHWQDALSTAEIMLSNEIDDEEVLTIAAQASDALGRFDVSWQYWKRVLQFNPSVHEGWVNCLRSTGYFADDRAFVDTFYAGMASRCVSVAFIETGLSLAIAFHHEPIFTQALTWLLQHQSDVALTTLSDMTDTGLIISAASCIKNGSHHGAFSTAFKSQLHDLFVRWHAKALEHHCVDDFVSLSTALVYTYSALTVYPHAGISHVHHEVKSAWRQKLKATCEDNDVDTMMAGANIVWPLLEFDPVSTITIARVFVSRDAWKEACRLSHMTLMRHPNITSLQAIALRSLRYIDDIHVQVDLIADLMRIAHAFDTPSMNLLFEKECKNVATRALKQVRQKRSEGRQDEALSLLIKMKGIDPNIQRLVREFKQIIKMCDDAMKDAGHVIASYENLAYAKKLLVFDNENAYALKYAALNSMHLREYEHALDYWQRLESVSGSTDAVSRQIHHCQSMLQKQGTGDHST</sequence>
<evidence type="ECO:0000313" key="2">
    <source>
        <dbReference type="Proteomes" id="UP000224974"/>
    </source>
</evidence>
<proteinExistence type="predicted"/>
<dbReference type="OrthoDB" id="8622636at2"/>
<gene>
    <name evidence="1" type="ORF">CRN84_02360</name>
</gene>
<dbReference type="Gene3D" id="1.25.40.10">
    <property type="entry name" value="Tetratricopeptide repeat domain"/>
    <property type="match status" value="2"/>
</dbReference>
<accession>A0A2C6DAL6</accession>
<dbReference type="EMBL" id="PDDX01000001">
    <property type="protein sequence ID" value="PHI28256.1"/>
    <property type="molecule type" value="Genomic_DNA"/>
</dbReference>
<comment type="caution">
    <text evidence="1">The sequence shown here is derived from an EMBL/GenBank/DDBJ whole genome shotgun (WGS) entry which is preliminary data.</text>
</comment>
<evidence type="ECO:0000313" key="1">
    <source>
        <dbReference type="EMBL" id="PHI28256.1"/>
    </source>
</evidence>